<feature type="domain" description="Fibronectin type-III" evidence="6">
    <location>
        <begin position="451"/>
        <end position="543"/>
    </location>
</feature>
<feature type="disulfide bond" evidence="3">
    <location>
        <begin position="213"/>
        <end position="230"/>
    </location>
</feature>
<dbReference type="SMART" id="SM00181">
    <property type="entry name" value="EGF"/>
    <property type="match status" value="5"/>
</dbReference>
<dbReference type="PROSITE" id="PS50853">
    <property type="entry name" value="FN3"/>
    <property type="match status" value="2"/>
</dbReference>
<protein>
    <submittedName>
        <fullName evidence="7">Uncharacterized protein</fullName>
    </submittedName>
</protein>
<evidence type="ECO:0000313" key="7">
    <source>
        <dbReference type="EMBL" id="RMX49462.1"/>
    </source>
</evidence>
<keyword evidence="3" id="KW-0245">EGF-like domain</keyword>
<feature type="disulfide bond" evidence="3">
    <location>
        <begin position="273"/>
        <end position="282"/>
    </location>
</feature>
<keyword evidence="4" id="KW-1133">Transmembrane helix</keyword>
<evidence type="ECO:0000256" key="4">
    <source>
        <dbReference type="SAM" id="Phobius"/>
    </source>
</evidence>
<comment type="caution">
    <text evidence="7">The sequence shown here is derived from an EMBL/GenBank/DDBJ whole genome shotgun (WGS) entry which is preliminary data.</text>
</comment>
<feature type="domain" description="EGF-like" evidence="5">
    <location>
        <begin position="11"/>
        <end position="49"/>
    </location>
</feature>
<evidence type="ECO:0000256" key="1">
    <source>
        <dbReference type="ARBA" id="ARBA00022737"/>
    </source>
</evidence>
<reference evidence="7 8" key="1">
    <citation type="journal article" date="2018" name="Sci. Rep.">
        <title>Comparative analysis of the Pocillopora damicornis genome highlights role of immune system in coral evolution.</title>
        <authorList>
            <person name="Cunning R."/>
            <person name="Bay R.A."/>
            <person name="Gillette P."/>
            <person name="Baker A.C."/>
            <person name="Traylor-Knowles N."/>
        </authorList>
    </citation>
    <scope>NUCLEOTIDE SEQUENCE [LARGE SCALE GENOMIC DNA]</scope>
    <source>
        <strain evidence="7">RSMAS</strain>
        <tissue evidence="7">Whole animal</tissue>
    </source>
</reference>
<proteinExistence type="predicted"/>
<keyword evidence="8" id="KW-1185">Reference proteome</keyword>
<dbReference type="AlphaFoldDB" id="A0A3M6U6Z6"/>
<dbReference type="STRING" id="46731.A0A3M6U6Z6"/>
<keyword evidence="4" id="KW-0472">Membrane</keyword>
<dbReference type="InterPro" id="IPR036383">
    <property type="entry name" value="TSP1_rpt_sf"/>
</dbReference>
<evidence type="ECO:0000259" key="6">
    <source>
        <dbReference type="PROSITE" id="PS50853"/>
    </source>
</evidence>
<feature type="domain" description="EGF-like" evidence="5">
    <location>
        <begin position="89"/>
        <end position="126"/>
    </location>
</feature>
<dbReference type="PROSITE" id="PS50092">
    <property type="entry name" value="TSP1"/>
    <property type="match status" value="1"/>
</dbReference>
<dbReference type="InterPro" id="IPR036116">
    <property type="entry name" value="FN3_sf"/>
</dbReference>
<name>A0A3M6U6Z6_POCDA</name>
<feature type="disulfide bond" evidence="3">
    <location>
        <begin position="168"/>
        <end position="185"/>
    </location>
</feature>
<feature type="disulfide bond" evidence="3">
    <location>
        <begin position="116"/>
        <end position="125"/>
    </location>
</feature>
<dbReference type="Pfam" id="PF00090">
    <property type="entry name" value="TSP_1"/>
    <property type="match status" value="1"/>
</dbReference>
<dbReference type="SUPFAM" id="SSF82895">
    <property type="entry name" value="TSP-1 type 1 repeat"/>
    <property type="match status" value="1"/>
</dbReference>
<dbReference type="PROSITE" id="PS01186">
    <property type="entry name" value="EGF_2"/>
    <property type="match status" value="3"/>
</dbReference>
<dbReference type="FunFam" id="2.60.40.10:FF:000028">
    <property type="entry name" value="Neuronal cell adhesion molecule"/>
    <property type="match status" value="2"/>
</dbReference>
<dbReference type="Proteomes" id="UP000275408">
    <property type="component" value="Unassembled WGS sequence"/>
</dbReference>
<dbReference type="FunFam" id="2.20.100.10:FF:000002">
    <property type="entry name" value="Unc-5 netrin receptor C"/>
    <property type="match status" value="1"/>
</dbReference>
<dbReference type="Gene3D" id="1.10.287.70">
    <property type="match status" value="1"/>
</dbReference>
<feature type="domain" description="EGF-like" evidence="5">
    <location>
        <begin position="159"/>
        <end position="197"/>
    </location>
</feature>
<feature type="disulfide bond" evidence="3">
    <location>
        <begin position="39"/>
        <end position="48"/>
    </location>
</feature>
<dbReference type="PROSITE" id="PS00022">
    <property type="entry name" value="EGF_1"/>
    <property type="match status" value="5"/>
</dbReference>
<comment type="caution">
    <text evidence="3">Lacks conserved residue(s) required for the propagation of feature annotation.</text>
</comment>
<sequence length="876" mass="96323">MYIRKSSFLSTGDPCNNSFCLSNGTCQRIESWPYSQCTCVSGYAGFNCGTHIGDPYYNTSCPNGWTCKPVNRSIAFKYDSTSGKYLSLSGHKCQSGLCQNGGTCSQDNVNEITCSCPAGVFGYFCEYTQANKLLAKSYSLQRCTTDFAKLPQLKLLQKKKNVCSANPCLNGGTCSPNNNALGFECSCRSGYIGFNCGLQRDNPCSDSDNPEPCKNGGNCTQQDTALGYICKCTSEYIGFNCGFLKDDPCFPNPCRNGGNCSRDISLKDFICNCTFGFIGKRCESKIVHGNWSRWTPWPNCNKPCNNGTRTRRRACDNPRPAFGGKNCTGLTYESGHCNQVKCPAESVKYKIKLKGETWKDSLAVLGSKKNAELADRIKEAVEDFYHKRNENVEIEELKFEKGSVICSLNVTYKSIDSLQIVSFLEEIAEGLLGDIPVELDKIETSNVPQKAPVDLETKSSKSTSIVIKWRQNHSDQTLGNMIVYKEANKKFKANTMKSVPLNTSEAILEDLKKFTNYTIRVFAFSSKGNGVPSDAVTVRTHEDVPSKPPRNVTAERLKAAESINVTWNEVPFGHVNGLLMGYSIKYRRVKTAEKNVVHLEETAIAKSTDLWIVLNVQTYSVYKIEVAAFTQKGLGPYSEYIYGVNLKGNTLDGIFSHIVTDMIYTACGECPAHGFTEINLASNGNGQRSGKESLVDVLGDIDEVPQISFPIYGNRYVTRFGGVHPYVNLVESPGLAFVAAKRTPGAAARNIVSAVLSCFPLVLLSACMAFLSGFIIWLLDMKNNSDQFPACFSKGIGEGLWWSFVSMTTVGYGDRFPCSVPARIFGIAWTLTGIIGAIQNSTEHRIGTLKNARVNEVKATLGTPLPLLEKANTRMV</sequence>
<dbReference type="PROSITE" id="PS50026">
    <property type="entry name" value="EGF_3"/>
    <property type="match status" value="5"/>
</dbReference>
<dbReference type="SUPFAM" id="SSF57196">
    <property type="entry name" value="EGF/Laminin"/>
    <property type="match status" value="5"/>
</dbReference>
<feature type="domain" description="Fibronectin type-III" evidence="6">
    <location>
        <begin position="548"/>
        <end position="653"/>
    </location>
</feature>
<dbReference type="SMART" id="SM00209">
    <property type="entry name" value="TSP1"/>
    <property type="match status" value="1"/>
</dbReference>
<dbReference type="InterPro" id="IPR000884">
    <property type="entry name" value="TSP1_rpt"/>
</dbReference>
<dbReference type="InterPro" id="IPR013783">
    <property type="entry name" value="Ig-like_fold"/>
</dbReference>
<dbReference type="SUPFAM" id="SSF81324">
    <property type="entry name" value="Voltage-gated potassium channels"/>
    <property type="match status" value="1"/>
</dbReference>
<organism evidence="7 8">
    <name type="scientific">Pocillopora damicornis</name>
    <name type="common">Cauliflower coral</name>
    <name type="synonym">Millepora damicornis</name>
    <dbReference type="NCBI Taxonomy" id="46731"/>
    <lineage>
        <taxon>Eukaryota</taxon>
        <taxon>Metazoa</taxon>
        <taxon>Cnidaria</taxon>
        <taxon>Anthozoa</taxon>
        <taxon>Hexacorallia</taxon>
        <taxon>Scleractinia</taxon>
        <taxon>Astrocoeniina</taxon>
        <taxon>Pocilloporidae</taxon>
        <taxon>Pocillopora</taxon>
    </lineage>
</organism>
<feature type="domain" description="EGF-like" evidence="5">
    <location>
        <begin position="200"/>
        <end position="242"/>
    </location>
</feature>
<dbReference type="Gene3D" id="2.20.100.10">
    <property type="entry name" value="Thrombospondin type-1 (TSP1) repeat"/>
    <property type="match status" value="1"/>
</dbReference>
<keyword evidence="4" id="KW-0812">Transmembrane</keyword>
<dbReference type="InterPro" id="IPR013099">
    <property type="entry name" value="K_chnl_dom"/>
</dbReference>
<dbReference type="CDD" id="cd00063">
    <property type="entry name" value="FN3"/>
    <property type="match status" value="2"/>
</dbReference>
<feature type="domain" description="EGF-like" evidence="5">
    <location>
        <begin position="245"/>
        <end position="283"/>
    </location>
</feature>
<feature type="disulfide bond" evidence="3">
    <location>
        <begin position="20"/>
        <end position="37"/>
    </location>
</feature>
<dbReference type="InterPro" id="IPR003961">
    <property type="entry name" value="FN3_dom"/>
</dbReference>
<dbReference type="PANTHER" id="PTHR24033:SF151">
    <property type="entry name" value="NOTCH 2"/>
    <property type="match status" value="1"/>
</dbReference>
<accession>A0A3M6U6Z6</accession>
<dbReference type="Pfam" id="PF00041">
    <property type="entry name" value="fn3"/>
    <property type="match status" value="2"/>
</dbReference>
<dbReference type="SUPFAM" id="SSF49265">
    <property type="entry name" value="Fibronectin type III"/>
    <property type="match status" value="1"/>
</dbReference>
<evidence type="ECO:0000256" key="3">
    <source>
        <dbReference type="PROSITE-ProRule" id="PRU00076"/>
    </source>
</evidence>
<dbReference type="InterPro" id="IPR051830">
    <property type="entry name" value="NOTCH_homolog"/>
</dbReference>
<feature type="disulfide bond" evidence="3">
    <location>
        <begin position="254"/>
        <end position="271"/>
    </location>
</feature>
<evidence type="ECO:0000256" key="2">
    <source>
        <dbReference type="ARBA" id="ARBA00023157"/>
    </source>
</evidence>
<dbReference type="Gene3D" id="2.60.40.10">
    <property type="entry name" value="Immunoglobulins"/>
    <property type="match status" value="2"/>
</dbReference>
<dbReference type="CDD" id="cd00054">
    <property type="entry name" value="EGF_CA"/>
    <property type="match status" value="2"/>
</dbReference>
<keyword evidence="2 3" id="KW-1015">Disulfide bond</keyword>
<dbReference type="InterPro" id="IPR000742">
    <property type="entry name" value="EGF"/>
</dbReference>
<feature type="disulfide bond" evidence="3">
    <location>
        <begin position="232"/>
        <end position="241"/>
    </location>
</feature>
<evidence type="ECO:0000313" key="8">
    <source>
        <dbReference type="Proteomes" id="UP000275408"/>
    </source>
</evidence>
<dbReference type="PANTHER" id="PTHR24033">
    <property type="entry name" value="EGF-LIKE DOMAIN-CONTAINING PROTEIN"/>
    <property type="match status" value="1"/>
</dbReference>
<gene>
    <name evidence="7" type="ORF">pdam_00023893</name>
</gene>
<evidence type="ECO:0000259" key="5">
    <source>
        <dbReference type="PROSITE" id="PS50026"/>
    </source>
</evidence>
<feature type="disulfide bond" evidence="3">
    <location>
        <begin position="187"/>
        <end position="196"/>
    </location>
</feature>
<dbReference type="Pfam" id="PF07885">
    <property type="entry name" value="Ion_trans_2"/>
    <property type="match status" value="1"/>
</dbReference>
<dbReference type="OrthoDB" id="283575at2759"/>
<dbReference type="SMART" id="SM00060">
    <property type="entry name" value="FN3"/>
    <property type="match status" value="2"/>
</dbReference>
<dbReference type="Gene3D" id="2.10.25.10">
    <property type="entry name" value="Laminin"/>
    <property type="match status" value="5"/>
</dbReference>
<keyword evidence="1" id="KW-0677">Repeat</keyword>
<feature type="transmembrane region" description="Helical" evidence="4">
    <location>
        <begin position="759"/>
        <end position="779"/>
    </location>
</feature>
<dbReference type="EMBL" id="RCHS01002139">
    <property type="protein sequence ID" value="RMX49462.1"/>
    <property type="molecule type" value="Genomic_DNA"/>
</dbReference>